<dbReference type="Proteomes" id="UP000030341">
    <property type="component" value="Chromosome 1"/>
</dbReference>
<dbReference type="GO" id="GO:0046677">
    <property type="term" value="P:response to antibiotic"/>
    <property type="evidence" value="ECO:0007669"/>
    <property type="project" value="TreeGrafter"/>
</dbReference>
<keyword evidence="8" id="KW-1185">Reference proteome</keyword>
<dbReference type="Pfam" id="PF25944">
    <property type="entry name" value="Beta-barrel_RND"/>
    <property type="match status" value="1"/>
</dbReference>
<sequence>MPIYGNYIARTDASLDVEVRARVTGYVERVAFIEGSWVNEGDELYRIDDKPYIAKVNRATAALEKNKAALEKAKRDVARLEPLYRQDAASQLDFDNALSAKEQAQASVLASQAELEEAELDLSYTRIVAPISGMVSSSEADLGALVGSGGISLLTTIKQINPIYVHFNMSTLDYLNARRRMTSVLEQMDAEQKGKALEGFVRITLPDDSEYKYWGDVSFTDPKVNPQTGTFKVRAVLPNPDSELLPGQHTKARIKLSEFANAVVIPEESTQVEQGGVYVMVVMPNNKVERRFVIIEHYGEEGLVIGSGLSAGEKIIVEGLHRARHGQLVNPVAINEKPQSASQQSNKGDE</sequence>
<dbReference type="STRING" id="1348114.OM33_00775"/>
<evidence type="ECO:0000259" key="6">
    <source>
        <dbReference type="Pfam" id="PF25967"/>
    </source>
</evidence>
<dbReference type="KEGG" id="pseo:OM33_00775"/>
<evidence type="ECO:0000259" key="3">
    <source>
        <dbReference type="Pfam" id="PF25876"/>
    </source>
</evidence>
<evidence type="ECO:0000259" key="4">
    <source>
        <dbReference type="Pfam" id="PF25917"/>
    </source>
</evidence>
<dbReference type="Gene3D" id="2.40.420.20">
    <property type="match status" value="1"/>
</dbReference>
<proteinExistence type="inferred from homology"/>
<evidence type="ECO:0000259" key="5">
    <source>
        <dbReference type="Pfam" id="PF25944"/>
    </source>
</evidence>
<dbReference type="GO" id="GO:0030313">
    <property type="term" value="C:cell envelope"/>
    <property type="evidence" value="ECO:0007669"/>
    <property type="project" value="UniProtKB-SubCell"/>
</dbReference>
<dbReference type="Pfam" id="PF25917">
    <property type="entry name" value="BSH_RND"/>
    <property type="match status" value="1"/>
</dbReference>
<dbReference type="InterPro" id="IPR006143">
    <property type="entry name" value="RND_pump_MFP"/>
</dbReference>
<dbReference type="Pfam" id="PF25967">
    <property type="entry name" value="RND-MFP_C"/>
    <property type="match status" value="1"/>
</dbReference>
<dbReference type="GO" id="GO:0005886">
    <property type="term" value="C:plasma membrane"/>
    <property type="evidence" value="ECO:0007669"/>
    <property type="project" value="TreeGrafter"/>
</dbReference>
<dbReference type="Gene3D" id="2.40.30.170">
    <property type="match status" value="1"/>
</dbReference>
<comment type="subcellular location">
    <subcellularLocation>
        <location evidence="1">Cell inner membrane</location>
        <topology evidence="1">Lipid-anchor</topology>
    </subcellularLocation>
</comment>
<dbReference type="GO" id="GO:0022857">
    <property type="term" value="F:transmembrane transporter activity"/>
    <property type="evidence" value="ECO:0007669"/>
    <property type="project" value="InterPro"/>
</dbReference>
<evidence type="ECO:0000313" key="7">
    <source>
        <dbReference type="EMBL" id="AIY66236.1"/>
    </source>
</evidence>
<evidence type="ECO:0000313" key="8">
    <source>
        <dbReference type="Proteomes" id="UP000030341"/>
    </source>
</evidence>
<comment type="similarity">
    <text evidence="2">Belongs to the membrane fusion protein (MFP) (TC 8.A.1) family.</text>
</comment>
<dbReference type="InterPro" id="IPR058625">
    <property type="entry name" value="MdtA-like_BSH"/>
</dbReference>
<dbReference type="PANTHER" id="PTHR30158">
    <property type="entry name" value="ACRA/E-RELATED COMPONENT OF DRUG EFFLUX TRANSPORTER"/>
    <property type="match status" value="1"/>
</dbReference>
<feature type="domain" description="Multidrug resistance protein MdtA-like beta-barrel" evidence="5">
    <location>
        <begin position="162"/>
        <end position="256"/>
    </location>
</feature>
<dbReference type="InterPro" id="IPR058624">
    <property type="entry name" value="MdtA-like_HH"/>
</dbReference>
<dbReference type="Gene3D" id="1.10.287.470">
    <property type="entry name" value="Helix hairpin bin"/>
    <property type="match status" value="1"/>
</dbReference>
<dbReference type="Gene3D" id="2.40.50.100">
    <property type="match status" value="1"/>
</dbReference>
<dbReference type="PANTHER" id="PTHR30158:SF3">
    <property type="entry name" value="MULTIDRUG EFFLUX PUMP SUBUNIT ACRA-RELATED"/>
    <property type="match status" value="1"/>
</dbReference>
<dbReference type="HOGENOM" id="CLU_018816_2_1_6"/>
<feature type="domain" description="Multidrug resistance protein MdtA-like C-terminal permuted SH3" evidence="6">
    <location>
        <begin position="261"/>
        <end position="322"/>
    </location>
</feature>
<feature type="domain" description="Multidrug resistance protein MdtA-like alpha-helical hairpin" evidence="3">
    <location>
        <begin position="57"/>
        <end position="125"/>
    </location>
</feature>
<dbReference type="InterPro" id="IPR058627">
    <property type="entry name" value="MdtA-like_C"/>
</dbReference>
<dbReference type="EMBL" id="CP009888">
    <property type="protein sequence ID" value="AIY66236.1"/>
    <property type="molecule type" value="Genomic_DNA"/>
</dbReference>
<dbReference type="InterPro" id="IPR058626">
    <property type="entry name" value="MdtA-like_b-barrel"/>
</dbReference>
<dbReference type="AlphaFoldDB" id="A0A0A7EJJ9"/>
<protein>
    <submittedName>
        <fullName evidence="7">Hemolysin D</fullName>
    </submittedName>
</protein>
<dbReference type="Pfam" id="PF25876">
    <property type="entry name" value="HH_MFP_RND"/>
    <property type="match status" value="1"/>
</dbReference>
<dbReference type="NCBIfam" id="TIGR01730">
    <property type="entry name" value="RND_mfp"/>
    <property type="match status" value="1"/>
</dbReference>
<organism evidence="7 8">
    <name type="scientific">Pseudoalteromonas piratica</name>
    <dbReference type="NCBI Taxonomy" id="1348114"/>
    <lineage>
        <taxon>Bacteria</taxon>
        <taxon>Pseudomonadati</taxon>
        <taxon>Pseudomonadota</taxon>
        <taxon>Gammaproteobacteria</taxon>
        <taxon>Alteromonadales</taxon>
        <taxon>Pseudoalteromonadaceae</taxon>
        <taxon>Pseudoalteromonas</taxon>
    </lineage>
</organism>
<dbReference type="eggNOG" id="COG0845">
    <property type="taxonomic scope" value="Bacteria"/>
</dbReference>
<gene>
    <name evidence="7" type="ORF">OM33_00775</name>
</gene>
<feature type="domain" description="Multidrug resistance protein MdtA-like barrel-sandwich hybrid" evidence="4">
    <location>
        <begin position="17"/>
        <end position="153"/>
    </location>
</feature>
<evidence type="ECO:0000256" key="1">
    <source>
        <dbReference type="ARBA" id="ARBA00004519"/>
    </source>
</evidence>
<name>A0A0A7EJJ9_9GAMM</name>
<dbReference type="SUPFAM" id="SSF111369">
    <property type="entry name" value="HlyD-like secretion proteins"/>
    <property type="match status" value="1"/>
</dbReference>
<reference evidence="7 8" key="1">
    <citation type="submission" date="2014-11" db="EMBL/GenBank/DDBJ databases">
        <title>Complete Genome Sequence of Pseudoalteromonas sp. Strain OCN003 Isolated from Kaneohe Bay, Oahu, Hawaii.</title>
        <authorList>
            <person name="Beurmann S."/>
            <person name="Videau P."/>
            <person name="Ushijima B."/>
            <person name="Smith A.M."/>
            <person name="Aeby G.S."/>
            <person name="Callahan S.M."/>
            <person name="Belcaid M."/>
        </authorList>
    </citation>
    <scope>NUCLEOTIDE SEQUENCE [LARGE SCALE GENOMIC DNA]</scope>
    <source>
        <strain evidence="7 8">OCN003</strain>
    </source>
</reference>
<accession>A0A0A7EJJ9</accession>
<evidence type="ECO:0000256" key="2">
    <source>
        <dbReference type="ARBA" id="ARBA00009477"/>
    </source>
</evidence>